<organism evidence="1 2">
    <name type="scientific">Streptomyces davaonensis (strain DSM 101723 / JCM 4913 / KCC S-0913 / 768)</name>
    <dbReference type="NCBI Taxonomy" id="1214101"/>
    <lineage>
        <taxon>Bacteria</taxon>
        <taxon>Bacillati</taxon>
        <taxon>Actinomycetota</taxon>
        <taxon>Actinomycetes</taxon>
        <taxon>Kitasatosporales</taxon>
        <taxon>Streptomycetaceae</taxon>
        <taxon>Streptomyces</taxon>
    </lineage>
</organism>
<proteinExistence type="predicted"/>
<dbReference type="RefSeq" id="WP_015654924.1">
    <property type="nucleotide sequence ID" value="NC_020504.1"/>
</dbReference>
<reference evidence="1 2" key="1">
    <citation type="journal article" date="2012" name="J. Bacteriol.">
        <title>Genome sequence of the bacterium Streptomyces davawensis JCM 4913 and heterologous production of the unique antibiotic roseoflavin.</title>
        <authorList>
            <person name="Jankowitsch F."/>
            <person name="Schwarz J."/>
            <person name="Ruckert C."/>
            <person name="Gust B."/>
            <person name="Szczepanowski R."/>
            <person name="Blom J."/>
            <person name="Pelzer S."/>
            <person name="Kalinowski J."/>
            <person name="Mack M."/>
        </authorList>
    </citation>
    <scope>NUCLEOTIDE SEQUENCE [LARGE SCALE GENOMIC DNA]</scope>
    <source>
        <strain evidence="2">DSM 101723 / JCM 4913 / KCC S-0913 / 768</strain>
    </source>
</reference>
<protein>
    <submittedName>
        <fullName evidence="1">Uncharacterized protein</fullName>
    </submittedName>
</protein>
<evidence type="ECO:0000313" key="2">
    <source>
        <dbReference type="Proteomes" id="UP000008043"/>
    </source>
</evidence>
<evidence type="ECO:0000313" key="1">
    <source>
        <dbReference type="EMBL" id="CCK24519.1"/>
    </source>
</evidence>
<gene>
    <name evidence="1" type="ORF">BN159_0140</name>
</gene>
<keyword evidence="2" id="KW-1185">Reference proteome</keyword>
<dbReference type="KEGG" id="sdv:BN159_0140"/>
<dbReference type="HOGENOM" id="CLU_3296937_0_0_11"/>
<dbReference type="PATRIC" id="fig|1214101.3.peg.138"/>
<sequence length="40" mass="4401">MSMQPMEPVEVPAKAARVAKATFPKGSWAIRLRDELGALF</sequence>
<accession>K4QVW4</accession>
<dbReference type="EMBL" id="HE971709">
    <property type="protein sequence ID" value="CCK24519.1"/>
    <property type="molecule type" value="Genomic_DNA"/>
</dbReference>
<dbReference type="Proteomes" id="UP000008043">
    <property type="component" value="Chromosome"/>
</dbReference>
<dbReference type="AlphaFoldDB" id="K4QVW4"/>
<name>K4QVW4_STRDJ</name>